<feature type="signal peptide" evidence="1">
    <location>
        <begin position="1"/>
        <end position="17"/>
    </location>
</feature>
<dbReference type="Proteomes" id="UP000076727">
    <property type="component" value="Unassembled WGS sequence"/>
</dbReference>
<keyword evidence="3" id="KW-1185">Reference proteome</keyword>
<proteinExistence type="predicted"/>
<evidence type="ECO:0008006" key="4">
    <source>
        <dbReference type="Google" id="ProtNLM"/>
    </source>
</evidence>
<feature type="chain" id="PRO_5007863880" description="Lytic polysaccharide monooxygenase" evidence="1">
    <location>
        <begin position="18"/>
        <end position="209"/>
    </location>
</feature>
<dbReference type="EMBL" id="KV429071">
    <property type="protein sequence ID" value="KZT67945.1"/>
    <property type="molecule type" value="Genomic_DNA"/>
</dbReference>
<dbReference type="AlphaFoldDB" id="A0A165P9X8"/>
<keyword evidence="1" id="KW-0732">Signal</keyword>
<organism evidence="2 3">
    <name type="scientific">Daedalea quercina L-15889</name>
    <dbReference type="NCBI Taxonomy" id="1314783"/>
    <lineage>
        <taxon>Eukaryota</taxon>
        <taxon>Fungi</taxon>
        <taxon>Dikarya</taxon>
        <taxon>Basidiomycota</taxon>
        <taxon>Agaricomycotina</taxon>
        <taxon>Agaricomycetes</taxon>
        <taxon>Polyporales</taxon>
        <taxon>Fomitopsis</taxon>
    </lineage>
</organism>
<name>A0A165P9X8_9APHY</name>
<dbReference type="OrthoDB" id="2844016at2759"/>
<evidence type="ECO:0000313" key="3">
    <source>
        <dbReference type="Proteomes" id="UP000076727"/>
    </source>
</evidence>
<gene>
    <name evidence="2" type="ORF">DAEQUDRAFT_728460</name>
</gene>
<sequence>MFTFSAIIASLATSVWAIPALNTRQTGASCAGFGSGSTDSPGYNFTLTAHNTTLPNTNSTGVPLILGWGPPGQTSTEASIWAISTYAEWHSNEWPSFSLSSGALYPNPGPDEQGLGAYDYDIAPGAEVGFYVLPADPGRQNPEIYCAALRDDDVMLAVNNDADSFSLCQAVPDPYPSNVLVYTADASNSAVYDYNTCYAVQVHLIPSYG</sequence>
<evidence type="ECO:0000313" key="2">
    <source>
        <dbReference type="EMBL" id="KZT67945.1"/>
    </source>
</evidence>
<evidence type="ECO:0000256" key="1">
    <source>
        <dbReference type="SAM" id="SignalP"/>
    </source>
</evidence>
<protein>
    <recommendedName>
        <fullName evidence="4">Lytic polysaccharide monooxygenase</fullName>
    </recommendedName>
</protein>
<accession>A0A165P9X8</accession>
<reference evidence="2 3" key="1">
    <citation type="journal article" date="2016" name="Mol. Biol. Evol.">
        <title>Comparative Genomics of Early-Diverging Mushroom-Forming Fungi Provides Insights into the Origins of Lignocellulose Decay Capabilities.</title>
        <authorList>
            <person name="Nagy L.G."/>
            <person name="Riley R."/>
            <person name="Tritt A."/>
            <person name="Adam C."/>
            <person name="Daum C."/>
            <person name="Floudas D."/>
            <person name="Sun H."/>
            <person name="Yadav J.S."/>
            <person name="Pangilinan J."/>
            <person name="Larsson K.H."/>
            <person name="Matsuura K."/>
            <person name="Barry K."/>
            <person name="Labutti K."/>
            <person name="Kuo R."/>
            <person name="Ohm R.A."/>
            <person name="Bhattacharya S.S."/>
            <person name="Shirouzu T."/>
            <person name="Yoshinaga Y."/>
            <person name="Martin F.M."/>
            <person name="Grigoriev I.V."/>
            <person name="Hibbett D.S."/>
        </authorList>
    </citation>
    <scope>NUCLEOTIDE SEQUENCE [LARGE SCALE GENOMIC DNA]</scope>
    <source>
        <strain evidence="2 3">L-15889</strain>
    </source>
</reference>